<protein>
    <submittedName>
        <fullName evidence="2">Uncharacterized protein</fullName>
    </submittedName>
</protein>
<sequence length="296" mass="33226">MPLVEEVVGENKEKRNSQPTRTVHAAICIEKIPMPASIESLLQIKGDEEKYRLTFIHSTRSRHGQSGCRPDGGTTKYDLVDPEADDPSLHESFAVISYSGSDGTGNRRTLNKEIFCRLWQIALLQSNVELVSFHNRKVESKEEVELFQLEAKVARHYYALKRAAVGKHGIGLFSGFAPIRPEKAGQTPSMNTPARVADWWQMQTPNTGGNLKISRGRVSSTSRRCGKQIRSGRTAQQIMEYIKMNGHKSGGVSADEIKRACKVNDKFQDDINFLLGEELFTTPWMMTILQLFSRVG</sequence>
<name>A0A915DID0_9BILA</name>
<dbReference type="Proteomes" id="UP000887574">
    <property type="component" value="Unplaced"/>
</dbReference>
<keyword evidence="1" id="KW-1185">Reference proteome</keyword>
<proteinExistence type="predicted"/>
<reference evidence="2" key="1">
    <citation type="submission" date="2022-11" db="UniProtKB">
        <authorList>
            <consortium name="WormBaseParasite"/>
        </authorList>
    </citation>
    <scope>IDENTIFICATION</scope>
</reference>
<organism evidence="1 2">
    <name type="scientific">Ditylenchus dipsaci</name>
    <dbReference type="NCBI Taxonomy" id="166011"/>
    <lineage>
        <taxon>Eukaryota</taxon>
        <taxon>Metazoa</taxon>
        <taxon>Ecdysozoa</taxon>
        <taxon>Nematoda</taxon>
        <taxon>Chromadorea</taxon>
        <taxon>Rhabditida</taxon>
        <taxon>Tylenchina</taxon>
        <taxon>Tylenchomorpha</taxon>
        <taxon>Sphaerularioidea</taxon>
        <taxon>Anguinidae</taxon>
        <taxon>Anguininae</taxon>
        <taxon>Ditylenchus</taxon>
    </lineage>
</organism>
<accession>A0A915DID0</accession>
<evidence type="ECO:0000313" key="2">
    <source>
        <dbReference type="WBParaSite" id="jg20346"/>
    </source>
</evidence>
<dbReference type="WBParaSite" id="jg20346">
    <property type="protein sequence ID" value="jg20346"/>
    <property type="gene ID" value="jg20346"/>
</dbReference>
<evidence type="ECO:0000313" key="1">
    <source>
        <dbReference type="Proteomes" id="UP000887574"/>
    </source>
</evidence>
<dbReference type="AlphaFoldDB" id="A0A915DID0"/>